<name>Q1AZ40_RUBXD</name>
<dbReference type="InterPro" id="IPR052157">
    <property type="entry name" value="BCAA_transport_permease"/>
</dbReference>
<evidence type="ECO:0000256" key="5">
    <source>
        <dbReference type="ARBA" id="ARBA00022970"/>
    </source>
</evidence>
<protein>
    <submittedName>
        <fullName evidence="10">Inner-membrane translocator</fullName>
    </submittedName>
</protein>
<dbReference type="InterPro" id="IPR001851">
    <property type="entry name" value="ABC_transp_permease"/>
</dbReference>
<evidence type="ECO:0000256" key="7">
    <source>
        <dbReference type="ARBA" id="ARBA00023136"/>
    </source>
</evidence>
<feature type="transmembrane region" description="Helical" evidence="9">
    <location>
        <begin position="63"/>
        <end position="82"/>
    </location>
</feature>
<feature type="transmembrane region" description="Helical" evidence="9">
    <location>
        <begin position="6"/>
        <end position="27"/>
    </location>
</feature>
<dbReference type="EMBL" id="CP000386">
    <property type="protein sequence ID" value="ABG03338.1"/>
    <property type="molecule type" value="Genomic_DNA"/>
</dbReference>
<feature type="transmembrane region" description="Helical" evidence="9">
    <location>
        <begin position="39"/>
        <end position="57"/>
    </location>
</feature>
<keyword evidence="3" id="KW-1003">Cell membrane</keyword>
<comment type="similarity">
    <text evidence="8">Belongs to the binding-protein-dependent transport system permease family. LivHM subfamily.</text>
</comment>
<sequence length="296" mass="31012">MLVQALVTGLLLGGVYSLVSMGLTLIFGVLDILNFAHGAFMALAMYASFVLVANAGFDPYLSLLVSVPLLFVLGVLVQRVLLARVMDQPHENQLLLTFGLALLIENALLMVFTATPRTVEFPYAQTGIPLGFATVRGPLDVFGAVADLPRVIAFLGSLVIAGGLFYLLRRTSLGTAIRAVAENPDGAAMVGIDVRRMHMIAFGLGTACVAAAGTLVLPFLSLQPTTGEQFNVIAFVVVVLGGLGNVVGALVGGILIGLVQELGGAFVPGVDKLFFVFVVFVLTLLLRPQGLFGGKP</sequence>
<dbReference type="PhylomeDB" id="Q1AZ40"/>
<dbReference type="Proteomes" id="UP000006637">
    <property type="component" value="Chromosome"/>
</dbReference>
<evidence type="ECO:0000256" key="9">
    <source>
        <dbReference type="SAM" id="Phobius"/>
    </source>
</evidence>
<dbReference type="AlphaFoldDB" id="Q1AZ40"/>
<dbReference type="CDD" id="cd06582">
    <property type="entry name" value="TM_PBP1_LivH_like"/>
    <property type="match status" value="1"/>
</dbReference>
<reference evidence="10 11" key="1">
    <citation type="submission" date="2006-06" db="EMBL/GenBank/DDBJ databases">
        <title>Complete sequence of Rubrobacter xylanophilus DSM 9941.</title>
        <authorList>
            <consortium name="US DOE Joint Genome Institute"/>
            <person name="Copeland A."/>
            <person name="Lucas S."/>
            <person name="Lapidus A."/>
            <person name="Barry K."/>
            <person name="Detter J.C."/>
            <person name="Glavina del Rio T."/>
            <person name="Hammon N."/>
            <person name="Israni S."/>
            <person name="Dalin E."/>
            <person name="Tice H."/>
            <person name="Pitluck S."/>
            <person name="Munk A.C."/>
            <person name="Brettin T."/>
            <person name="Bruce D."/>
            <person name="Han C."/>
            <person name="Tapia R."/>
            <person name="Gilna P."/>
            <person name="Schmutz J."/>
            <person name="Larimer F."/>
            <person name="Land M."/>
            <person name="Hauser L."/>
            <person name="Kyrpides N."/>
            <person name="Lykidis A."/>
            <person name="da Costa M.S."/>
            <person name="Rainey F.A."/>
            <person name="Empadinhas N."/>
            <person name="Jolivet E."/>
            <person name="Battista J.R."/>
            <person name="Richardson P."/>
        </authorList>
    </citation>
    <scope>NUCLEOTIDE SEQUENCE [LARGE SCALE GENOMIC DNA]</scope>
    <source>
        <strain evidence="11">DSM 9941 / JCM 11954 / NBRC 16129 / PRD-1</strain>
    </source>
</reference>
<evidence type="ECO:0000313" key="10">
    <source>
        <dbReference type="EMBL" id="ABG03338.1"/>
    </source>
</evidence>
<dbReference type="GO" id="GO:0005886">
    <property type="term" value="C:plasma membrane"/>
    <property type="evidence" value="ECO:0007669"/>
    <property type="project" value="UniProtKB-SubCell"/>
</dbReference>
<keyword evidence="2" id="KW-0813">Transport</keyword>
<evidence type="ECO:0000256" key="2">
    <source>
        <dbReference type="ARBA" id="ARBA00022448"/>
    </source>
</evidence>
<keyword evidence="5" id="KW-0029">Amino-acid transport</keyword>
<evidence type="ECO:0000256" key="6">
    <source>
        <dbReference type="ARBA" id="ARBA00022989"/>
    </source>
</evidence>
<dbReference type="eggNOG" id="COG0559">
    <property type="taxonomic scope" value="Bacteria"/>
</dbReference>
<organism evidence="10 11">
    <name type="scientific">Rubrobacter xylanophilus (strain DSM 9941 / JCM 11954 / NBRC 16129 / PRD-1)</name>
    <dbReference type="NCBI Taxonomy" id="266117"/>
    <lineage>
        <taxon>Bacteria</taxon>
        <taxon>Bacillati</taxon>
        <taxon>Actinomycetota</taxon>
        <taxon>Rubrobacteria</taxon>
        <taxon>Rubrobacterales</taxon>
        <taxon>Rubrobacteraceae</taxon>
        <taxon>Rubrobacter</taxon>
    </lineage>
</organism>
<dbReference type="PANTHER" id="PTHR11795:SF445">
    <property type="entry name" value="AMINO ACID ABC TRANSPORTER PERMEASE PROTEIN"/>
    <property type="match status" value="1"/>
</dbReference>
<dbReference type="Pfam" id="PF02653">
    <property type="entry name" value="BPD_transp_2"/>
    <property type="match status" value="1"/>
</dbReference>
<evidence type="ECO:0000313" key="11">
    <source>
        <dbReference type="Proteomes" id="UP000006637"/>
    </source>
</evidence>
<evidence type="ECO:0000256" key="3">
    <source>
        <dbReference type="ARBA" id="ARBA00022475"/>
    </source>
</evidence>
<keyword evidence="7 9" id="KW-0472">Membrane</keyword>
<evidence type="ECO:0000256" key="1">
    <source>
        <dbReference type="ARBA" id="ARBA00004651"/>
    </source>
</evidence>
<keyword evidence="4 9" id="KW-0812">Transmembrane</keyword>
<accession>Q1AZ40</accession>
<dbReference type="STRING" id="266117.Rxyl_0362"/>
<feature type="transmembrane region" description="Helical" evidence="9">
    <location>
        <begin position="148"/>
        <end position="168"/>
    </location>
</feature>
<keyword evidence="6 9" id="KW-1133">Transmembrane helix</keyword>
<evidence type="ECO:0000256" key="8">
    <source>
        <dbReference type="ARBA" id="ARBA00037998"/>
    </source>
</evidence>
<feature type="transmembrane region" description="Helical" evidence="9">
    <location>
        <begin position="232"/>
        <end position="258"/>
    </location>
</feature>
<proteinExistence type="inferred from homology"/>
<feature type="transmembrane region" description="Helical" evidence="9">
    <location>
        <begin position="199"/>
        <end position="220"/>
    </location>
</feature>
<evidence type="ECO:0000256" key="4">
    <source>
        <dbReference type="ARBA" id="ARBA00022692"/>
    </source>
</evidence>
<comment type="subcellular location">
    <subcellularLocation>
        <location evidence="1">Cell membrane</location>
        <topology evidence="1">Multi-pass membrane protein</topology>
    </subcellularLocation>
</comment>
<dbReference type="KEGG" id="rxy:Rxyl_0362"/>
<gene>
    <name evidence="10" type="ordered locus">Rxyl_0362</name>
</gene>
<dbReference type="HOGENOM" id="CLU_039929_2_0_11"/>
<keyword evidence="11" id="KW-1185">Reference proteome</keyword>
<dbReference type="PANTHER" id="PTHR11795">
    <property type="entry name" value="BRANCHED-CHAIN AMINO ACID TRANSPORT SYSTEM PERMEASE PROTEIN LIVH"/>
    <property type="match status" value="1"/>
</dbReference>
<dbReference type="GO" id="GO:0022857">
    <property type="term" value="F:transmembrane transporter activity"/>
    <property type="evidence" value="ECO:0007669"/>
    <property type="project" value="InterPro"/>
</dbReference>
<feature type="transmembrane region" description="Helical" evidence="9">
    <location>
        <begin position="94"/>
        <end position="114"/>
    </location>
</feature>
<dbReference type="GO" id="GO:0006865">
    <property type="term" value="P:amino acid transport"/>
    <property type="evidence" value="ECO:0007669"/>
    <property type="project" value="UniProtKB-KW"/>
</dbReference>
<feature type="transmembrane region" description="Helical" evidence="9">
    <location>
        <begin position="265"/>
        <end position="286"/>
    </location>
</feature>